<accession>A0A1H0E0E5</accession>
<dbReference type="InterPro" id="IPR055170">
    <property type="entry name" value="GFO_IDH_MocA-like_dom"/>
</dbReference>
<reference evidence="3 4" key="1">
    <citation type="submission" date="2016-10" db="EMBL/GenBank/DDBJ databases">
        <authorList>
            <person name="de Groot N.N."/>
        </authorList>
    </citation>
    <scope>NUCLEOTIDE SEQUENCE [LARGE SCALE GENOMIC DNA]</scope>
    <source>
        <strain evidence="3 4">CGMCC 1.5012</strain>
    </source>
</reference>
<dbReference type="Pfam" id="PF22725">
    <property type="entry name" value="GFO_IDH_MocA_C3"/>
    <property type="match status" value="1"/>
</dbReference>
<dbReference type="RefSeq" id="WP_092641993.1">
    <property type="nucleotide sequence ID" value="NZ_FNID01000031.1"/>
</dbReference>
<feature type="domain" description="GFO/IDH/MocA-like oxidoreductase" evidence="2">
    <location>
        <begin position="132"/>
        <end position="254"/>
    </location>
</feature>
<dbReference type="Pfam" id="PF01408">
    <property type="entry name" value="GFO_IDH_MocA"/>
    <property type="match status" value="1"/>
</dbReference>
<keyword evidence="4" id="KW-1185">Reference proteome</keyword>
<dbReference type="SUPFAM" id="SSF55347">
    <property type="entry name" value="Glyceraldehyde-3-phosphate dehydrogenase-like, C-terminal domain"/>
    <property type="match status" value="1"/>
</dbReference>
<evidence type="ECO:0000313" key="4">
    <source>
        <dbReference type="Proteomes" id="UP000199182"/>
    </source>
</evidence>
<proteinExistence type="predicted"/>
<dbReference type="Proteomes" id="UP000199182">
    <property type="component" value="Unassembled WGS sequence"/>
</dbReference>
<dbReference type="PANTHER" id="PTHR43249">
    <property type="entry name" value="UDP-N-ACETYL-2-AMINO-2-DEOXY-D-GLUCURONATE OXIDASE"/>
    <property type="match status" value="1"/>
</dbReference>
<evidence type="ECO:0000259" key="2">
    <source>
        <dbReference type="Pfam" id="PF22725"/>
    </source>
</evidence>
<dbReference type="InterPro" id="IPR052515">
    <property type="entry name" value="Gfo/Idh/MocA_Oxidoreductase"/>
</dbReference>
<dbReference type="STRING" id="258515.SAMN05192585_13117"/>
<evidence type="ECO:0000313" key="3">
    <source>
        <dbReference type="EMBL" id="SDN75753.1"/>
    </source>
</evidence>
<feature type="domain" description="Gfo/Idh/MocA-like oxidoreductase N-terminal" evidence="1">
    <location>
        <begin position="4"/>
        <end position="120"/>
    </location>
</feature>
<dbReference type="PANTHER" id="PTHR43249:SF1">
    <property type="entry name" value="D-GLUCOSIDE 3-DEHYDROGENASE"/>
    <property type="match status" value="1"/>
</dbReference>
<dbReference type="AlphaFoldDB" id="A0A1H0E0E5"/>
<evidence type="ECO:0000259" key="1">
    <source>
        <dbReference type="Pfam" id="PF01408"/>
    </source>
</evidence>
<dbReference type="EMBL" id="FNID01000031">
    <property type="protein sequence ID" value="SDN75753.1"/>
    <property type="molecule type" value="Genomic_DNA"/>
</dbReference>
<protein>
    <submittedName>
        <fullName evidence="3">Predicted dehydrogenase</fullName>
    </submittedName>
</protein>
<sequence length="340" mass="38153">MKYRVGIVGCGNIFPMHAAPVRDLDCCELVAVCDSKPELAQQRAREFNCRAYTDYRQMIEAEQLEVIHICTPHFEHAPMAIYAAEHGVHILCEKPMSIDYADAVEMVKTARQNGVTLGVIFQNRYNPGSVLIKSALDSGMLGKVFSGKLSVTWNRSDDYYQKSDWKGTWDKEGGGVIIDQAIHTLDLMRWFVGGELEYVDASIANRAHTTIEVEDSAEGVIKFKNGILTAFFAINYYTTDAPIELELHCQKGTATLVGEKATISFNDGRTLIADKNPNEVFHYGEQKQYWGVSHVKQIENFYGTLQKNTQPDITGEEALETQKMICAIYDSGKLGKRILF</sequence>
<dbReference type="InterPro" id="IPR036291">
    <property type="entry name" value="NAD(P)-bd_dom_sf"/>
</dbReference>
<dbReference type="GO" id="GO:0000166">
    <property type="term" value="F:nucleotide binding"/>
    <property type="evidence" value="ECO:0007669"/>
    <property type="project" value="InterPro"/>
</dbReference>
<gene>
    <name evidence="3" type="ORF">SAMN05192585_13117</name>
</gene>
<organism evidence="3 4">
    <name type="scientific">Acetanaerobacterium elongatum</name>
    <dbReference type="NCBI Taxonomy" id="258515"/>
    <lineage>
        <taxon>Bacteria</taxon>
        <taxon>Bacillati</taxon>
        <taxon>Bacillota</taxon>
        <taxon>Clostridia</taxon>
        <taxon>Eubacteriales</taxon>
        <taxon>Oscillospiraceae</taxon>
        <taxon>Acetanaerobacterium</taxon>
    </lineage>
</organism>
<dbReference type="SUPFAM" id="SSF51735">
    <property type="entry name" value="NAD(P)-binding Rossmann-fold domains"/>
    <property type="match status" value="1"/>
</dbReference>
<name>A0A1H0E0E5_9FIRM</name>
<dbReference type="Gene3D" id="3.40.50.720">
    <property type="entry name" value="NAD(P)-binding Rossmann-like Domain"/>
    <property type="match status" value="1"/>
</dbReference>
<dbReference type="InterPro" id="IPR000683">
    <property type="entry name" value="Gfo/Idh/MocA-like_OxRdtase_N"/>
</dbReference>
<dbReference type="Gene3D" id="3.30.360.10">
    <property type="entry name" value="Dihydrodipicolinate Reductase, domain 2"/>
    <property type="match status" value="1"/>
</dbReference>
<dbReference type="OrthoDB" id="9815825at2"/>